<gene>
    <name evidence="1" type="ORF">HDA36_003790</name>
</gene>
<name>A0A7W8VEP1_9ACTN</name>
<dbReference type="AlphaFoldDB" id="A0A7W8VEP1"/>
<evidence type="ECO:0000313" key="1">
    <source>
        <dbReference type="EMBL" id="MBB5433706.1"/>
    </source>
</evidence>
<accession>A0A7W8VEP1</accession>
<proteinExistence type="predicted"/>
<dbReference type="RefSeq" id="WP_184393692.1">
    <property type="nucleotide sequence ID" value="NZ_BAAAJD010000119.1"/>
</dbReference>
<keyword evidence="2" id="KW-1185">Reference proteome</keyword>
<evidence type="ECO:0000313" key="2">
    <source>
        <dbReference type="Proteomes" id="UP000572635"/>
    </source>
</evidence>
<organism evidence="1 2">
    <name type="scientific">Nocardiopsis composta</name>
    <dbReference type="NCBI Taxonomy" id="157465"/>
    <lineage>
        <taxon>Bacteria</taxon>
        <taxon>Bacillati</taxon>
        <taxon>Actinomycetota</taxon>
        <taxon>Actinomycetes</taxon>
        <taxon>Streptosporangiales</taxon>
        <taxon>Nocardiopsidaceae</taxon>
        <taxon>Nocardiopsis</taxon>
    </lineage>
</organism>
<dbReference type="Proteomes" id="UP000572635">
    <property type="component" value="Unassembled WGS sequence"/>
</dbReference>
<reference evidence="1 2" key="1">
    <citation type="submission" date="2020-08" db="EMBL/GenBank/DDBJ databases">
        <title>Sequencing the genomes of 1000 actinobacteria strains.</title>
        <authorList>
            <person name="Klenk H.-P."/>
        </authorList>
    </citation>
    <scope>NUCLEOTIDE SEQUENCE [LARGE SCALE GENOMIC DNA]</scope>
    <source>
        <strain evidence="1 2">DSM 44551</strain>
    </source>
</reference>
<protein>
    <recommendedName>
        <fullName evidence="3">DUF4034 domain-containing protein</fullName>
    </recommendedName>
</protein>
<sequence length="341" mass="38008">MAFSRIRKSLRAMKNLDKVEAGLPPEDAVVLDADDDDPELVEAVHAAWAGDPGPVVRLLEAVRRAGDRELHAHYASEAAEAALDRDQWLRDWLAGSPDDPDALLVFGGYLLDKAWESRGGAYAAHTSDEQFAGFHHYLGQVEPVLRRAIAADPASTAPWALMITYAVGSPGGRRDLYDEAWAGVLRLDRFDREAHRVALQYNCAKWHGSNEEMFAFAYAASDAAPAGSPLHMLPLRAWVELDVREKEPVLERPECREAVNRALTVCPPAAPATYRWDRADRNMLARVLYAQERYDEAYAQFQAVGVHATSFPWTYYGTSDARADFLTFRQAAVLKVAEEMH</sequence>
<dbReference type="EMBL" id="JACHDB010000001">
    <property type="protein sequence ID" value="MBB5433706.1"/>
    <property type="molecule type" value="Genomic_DNA"/>
</dbReference>
<comment type="caution">
    <text evidence="1">The sequence shown here is derived from an EMBL/GenBank/DDBJ whole genome shotgun (WGS) entry which is preliminary data.</text>
</comment>
<evidence type="ECO:0008006" key="3">
    <source>
        <dbReference type="Google" id="ProtNLM"/>
    </source>
</evidence>